<organism evidence="1 2">
    <name type="scientific">Paenibacillus lautus</name>
    <name type="common">Bacillus lautus</name>
    <dbReference type="NCBI Taxonomy" id="1401"/>
    <lineage>
        <taxon>Bacteria</taxon>
        <taxon>Bacillati</taxon>
        <taxon>Bacillota</taxon>
        <taxon>Bacilli</taxon>
        <taxon>Bacillales</taxon>
        <taxon>Paenibacillaceae</taxon>
        <taxon>Paenibacillus</taxon>
    </lineage>
</organism>
<dbReference type="SUPFAM" id="SSF52540">
    <property type="entry name" value="P-loop containing nucleoside triphosphate hydrolases"/>
    <property type="match status" value="1"/>
</dbReference>
<evidence type="ECO:0000313" key="2">
    <source>
        <dbReference type="Proteomes" id="UP000266552"/>
    </source>
</evidence>
<dbReference type="RefSeq" id="WP_119846598.1">
    <property type="nucleotide sequence ID" value="NZ_CP032412.1"/>
</dbReference>
<dbReference type="Proteomes" id="UP000266552">
    <property type="component" value="Chromosome"/>
</dbReference>
<sequence>MMIPARLVLAVQDSRYVEPLLNYVHESSYGSALQVTAFTRVESFLHYMDSGETPNLVVGDADMLESWLSRGKASVPWLLLSEGPSALSLMEGCDSTPKYQPLPQLLDIMVTRCRRSGGTLEKLNSGSTPVIGIVSSLGGSGKSTIAMNMAKQLGVLGLRVFYLNLESVNSSALFPSGSVGMEGSFSRLLYDVKASQESASETELSIAHYIIRHHGLKCDSFEPSFNVKEISEMTVDDTSLLLTSLISCHHYDAIVVDTEGDSGERLQAVLEQAGLLIWVLLDDLISMHKSGVWLDQLELKSPALFGSVRKRSRFIVNRYTGQLVNGLPRKDMSIDGVLPYIPSWKQLHREDLLLSSPIYQREVLKLCQQLLEGSGIMPVHAGGGK</sequence>
<dbReference type="EMBL" id="CP032412">
    <property type="protein sequence ID" value="AYB42454.1"/>
    <property type="molecule type" value="Genomic_DNA"/>
</dbReference>
<reference evidence="1 2" key="1">
    <citation type="submission" date="2018-09" db="EMBL/GenBank/DDBJ databases">
        <title>Genome Sequence of Paenibacillus lautus Strain E7593-69, Azo Dye-Degrading Bacteria, Isolated from Commercial Tattoo Inks.</title>
        <authorList>
            <person name="Nho S.W."/>
            <person name="Kim S.-J."/>
            <person name="Kweon O."/>
            <person name="Cerniglia C.E."/>
        </authorList>
    </citation>
    <scope>NUCLEOTIDE SEQUENCE [LARGE SCALE GENOMIC DNA]</scope>
    <source>
        <strain evidence="1 2">E7593-69</strain>
    </source>
</reference>
<dbReference type="Gene3D" id="3.40.50.10850">
    <property type="entry name" value="Ntrc-like two-domain protein"/>
    <property type="match status" value="1"/>
</dbReference>
<dbReference type="KEGG" id="plw:D5F53_03820"/>
<gene>
    <name evidence="1" type="ORF">D5F53_03820</name>
</gene>
<name>A0A385TII2_PAELA</name>
<keyword evidence="2" id="KW-1185">Reference proteome</keyword>
<evidence type="ECO:0008006" key="3">
    <source>
        <dbReference type="Google" id="ProtNLM"/>
    </source>
</evidence>
<proteinExistence type="predicted"/>
<dbReference type="InterPro" id="IPR027417">
    <property type="entry name" value="P-loop_NTPase"/>
</dbReference>
<evidence type="ECO:0000313" key="1">
    <source>
        <dbReference type="EMBL" id="AYB42454.1"/>
    </source>
</evidence>
<accession>A0A385TII2</accession>
<dbReference type="AlphaFoldDB" id="A0A385TII2"/>
<dbReference type="Gene3D" id="3.40.50.300">
    <property type="entry name" value="P-loop containing nucleotide triphosphate hydrolases"/>
    <property type="match status" value="1"/>
</dbReference>
<protein>
    <recommendedName>
        <fullName evidence="3">CobQ/CobB/MinD/ParA nucleotide binding domain-containing protein</fullName>
    </recommendedName>
</protein>